<evidence type="ECO:0000313" key="3">
    <source>
        <dbReference type="Proteomes" id="UP000306552"/>
    </source>
</evidence>
<protein>
    <submittedName>
        <fullName evidence="2">DUF4199 domain-containing protein</fullName>
    </submittedName>
</protein>
<feature type="transmembrane region" description="Helical" evidence="1">
    <location>
        <begin position="7"/>
        <end position="29"/>
    </location>
</feature>
<accession>A0A4U5TQX7</accession>
<gene>
    <name evidence="2" type="ORF">FCN74_06250</name>
</gene>
<dbReference type="Proteomes" id="UP000306552">
    <property type="component" value="Unassembled WGS sequence"/>
</dbReference>
<dbReference type="OrthoDB" id="1122768at2"/>
<feature type="transmembrane region" description="Helical" evidence="1">
    <location>
        <begin position="137"/>
        <end position="161"/>
    </location>
</feature>
<comment type="caution">
    <text evidence="2">The sequence shown here is derived from an EMBL/GenBank/DDBJ whole genome shotgun (WGS) entry which is preliminary data.</text>
</comment>
<keyword evidence="1" id="KW-1133">Transmembrane helix</keyword>
<dbReference type="RefSeq" id="WP_138931731.1">
    <property type="nucleotide sequence ID" value="NZ_SWMU01000002.1"/>
</dbReference>
<sequence>MIDYKKISINCGIIFGLYSSVLLWLSYKFNFEDSLLMSFISVVVAVILVFYPIHLFKINNSNNLKLGEALKIGLIVGLISGIIYGIYTYLHYNSIDTEFIPLKLEESRQAIEQTNSELSDEQMKQTLAMTKTMLSPFTLGTFALFNLLFKSFIVGLIVGLIKKN</sequence>
<feature type="transmembrane region" description="Helical" evidence="1">
    <location>
        <begin position="35"/>
        <end position="56"/>
    </location>
</feature>
<name>A0A4U5TQX7_9FLAO</name>
<dbReference type="AlphaFoldDB" id="A0A4U5TQX7"/>
<proteinExistence type="predicted"/>
<dbReference type="InterPro" id="IPR025250">
    <property type="entry name" value="DUF4199"/>
</dbReference>
<dbReference type="Pfam" id="PF13858">
    <property type="entry name" value="DUF4199"/>
    <property type="match status" value="1"/>
</dbReference>
<keyword evidence="1" id="KW-0472">Membrane</keyword>
<keyword evidence="1" id="KW-0812">Transmembrane</keyword>
<organism evidence="2 3">
    <name type="scientific">Mesohalobacter halotolerans</name>
    <dbReference type="NCBI Taxonomy" id="1883405"/>
    <lineage>
        <taxon>Bacteria</taxon>
        <taxon>Pseudomonadati</taxon>
        <taxon>Bacteroidota</taxon>
        <taxon>Flavobacteriia</taxon>
        <taxon>Flavobacteriales</taxon>
        <taxon>Flavobacteriaceae</taxon>
        <taxon>Mesohalobacter</taxon>
    </lineage>
</organism>
<evidence type="ECO:0000313" key="2">
    <source>
        <dbReference type="EMBL" id="TKS56629.1"/>
    </source>
</evidence>
<dbReference type="EMBL" id="SWMU01000002">
    <property type="protein sequence ID" value="TKS56629.1"/>
    <property type="molecule type" value="Genomic_DNA"/>
</dbReference>
<feature type="transmembrane region" description="Helical" evidence="1">
    <location>
        <begin position="68"/>
        <end position="87"/>
    </location>
</feature>
<keyword evidence="3" id="KW-1185">Reference proteome</keyword>
<evidence type="ECO:0000256" key="1">
    <source>
        <dbReference type="SAM" id="Phobius"/>
    </source>
</evidence>
<reference evidence="2 3" key="1">
    <citation type="submission" date="2019-04" db="EMBL/GenBank/DDBJ databases">
        <title>Psychroflexus halotolerans sp. nov., isolated from a marine solar saltern.</title>
        <authorList>
            <person name="Feng X."/>
        </authorList>
    </citation>
    <scope>NUCLEOTIDE SEQUENCE [LARGE SCALE GENOMIC DNA]</scope>
    <source>
        <strain evidence="2 3">WDS2C27</strain>
    </source>
</reference>